<keyword evidence="5" id="KW-0998">Cell outer membrane</keyword>
<accession>A0ABQ2WS49</accession>
<dbReference type="EMBL" id="BMYR01000013">
    <property type="protein sequence ID" value="GGW70903.1"/>
    <property type="molecule type" value="Genomic_DNA"/>
</dbReference>
<dbReference type="RefSeq" id="WP_189483932.1">
    <property type="nucleotide sequence ID" value="NZ_BMYR01000013.1"/>
</dbReference>
<feature type="chain" id="PRO_5047400032" evidence="6">
    <location>
        <begin position="25"/>
        <end position="259"/>
    </location>
</feature>
<sequence>MLTIRTPFALTLIASLLLSGAVSAQQNAPTAPQGFLYGVGVGINQEIYQGYKRRVIPLPLIGYRGEKLSVYGPFVTYELAKWTDTVLGDIRINAKLAPRFAGFDDSDSDVFAGMAKRKNSLDAGVSIQFQRDQWTLEAETLADALNNSNGQESKLKLSYTLRSGPLQISPEAGISYATSNLVDYYYGVRQNEVTANRAFYEAGSAFNYHLGLAFSTPIFFGGMTRLGVEHHWYDKSISDSPLTDRDTGVSAFLAWSRFF</sequence>
<feature type="signal peptide" evidence="6">
    <location>
        <begin position="1"/>
        <end position="24"/>
    </location>
</feature>
<evidence type="ECO:0000313" key="8">
    <source>
        <dbReference type="Proteomes" id="UP000634667"/>
    </source>
</evidence>
<evidence type="ECO:0000256" key="4">
    <source>
        <dbReference type="ARBA" id="ARBA00023136"/>
    </source>
</evidence>
<name>A0ABQ2WS49_9ALTE</name>
<evidence type="ECO:0000256" key="6">
    <source>
        <dbReference type="SAM" id="SignalP"/>
    </source>
</evidence>
<reference evidence="8" key="1">
    <citation type="journal article" date="2019" name="Int. J. Syst. Evol. Microbiol.">
        <title>The Global Catalogue of Microorganisms (GCM) 10K type strain sequencing project: providing services to taxonomists for standard genome sequencing and annotation.</title>
        <authorList>
            <consortium name="The Broad Institute Genomics Platform"/>
            <consortium name="The Broad Institute Genome Sequencing Center for Infectious Disease"/>
            <person name="Wu L."/>
            <person name="Ma J."/>
        </authorList>
    </citation>
    <scope>NUCLEOTIDE SEQUENCE [LARGE SCALE GENOMIC DNA]</scope>
    <source>
        <strain evidence="8">KCTC 23723</strain>
    </source>
</reference>
<keyword evidence="3 6" id="KW-0732">Signal</keyword>
<keyword evidence="8" id="KW-1185">Reference proteome</keyword>
<proteinExistence type="inferred from homology"/>
<comment type="similarity">
    <text evidence="2">Belongs to the MipA/OmpV family.</text>
</comment>
<evidence type="ECO:0000256" key="3">
    <source>
        <dbReference type="ARBA" id="ARBA00022729"/>
    </source>
</evidence>
<dbReference type="InterPro" id="IPR010583">
    <property type="entry name" value="MipA"/>
</dbReference>
<evidence type="ECO:0000256" key="2">
    <source>
        <dbReference type="ARBA" id="ARBA00005722"/>
    </source>
</evidence>
<evidence type="ECO:0000313" key="7">
    <source>
        <dbReference type="EMBL" id="GGW70903.1"/>
    </source>
</evidence>
<protein>
    <submittedName>
        <fullName evidence="7">Structural protein MipA</fullName>
    </submittedName>
</protein>
<organism evidence="7 8">
    <name type="scientific">Alishewanella tabrizica</name>
    <dbReference type="NCBI Taxonomy" id="671278"/>
    <lineage>
        <taxon>Bacteria</taxon>
        <taxon>Pseudomonadati</taxon>
        <taxon>Pseudomonadota</taxon>
        <taxon>Gammaproteobacteria</taxon>
        <taxon>Alteromonadales</taxon>
        <taxon>Alteromonadaceae</taxon>
        <taxon>Alishewanella</taxon>
    </lineage>
</organism>
<dbReference type="PANTHER" id="PTHR38776">
    <property type="entry name" value="MLTA-INTERACTING PROTEIN-RELATED"/>
    <property type="match status" value="1"/>
</dbReference>
<dbReference type="Proteomes" id="UP000634667">
    <property type="component" value="Unassembled WGS sequence"/>
</dbReference>
<comment type="caution">
    <text evidence="7">The sequence shown here is derived from an EMBL/GenBank/DDBJ whole genome shotgun (WGS) entry which is preliminary data.</text>
</comment>
<keyword evidence="4" id="KW-0472">Membrane</keyword>
<dbReference type="Pfam" id="PF06629">
    <property type="entry name" value="MipA"/>
    <property type="match status" value="1"/>
</dbReference>
<evidence type="ECO:0000256" key="5">
    <source>
        <dbReference type="ARBA" id="ARBA00023237"/>
    </source>
</evidence>
<dbReference type="PANTHER" id="PTHR38776:SF1">
    <property type="entry name" value="MLTA-INTERACTING PROTEIN-RELATED"/>
    <property type="match status" value="1"/>
</dbReference>
<comment type="subcellular location">
    <subcellularLocation>
        <location evidence="1">Cell outer membrane</location>
    </subcellularLocation>
</comment>
<evidence type="ECO:0000256" key="1">
    <source>
        <dbReference type="ARBA" id="ARBA00004442"/>
    </source>
</evidence>
<gene>
    <name evidence="7" type="ORF">GCM10008111_28750</name>
</gene>